<feature type="domain" description="AtuA-like ferredoxin-fold" evidence="1">
    <location>
        <begin position="1"/>
        <end position="101"/>
    </location>
</feature>
<dbReference type="PANTHER" id="PTHR47708:SF2">
    <property type="entry name" value="SI:CH73-132F6.5"/>
    <property type="match status" value="1"/>
</dbReference>
<name>A0A3M3XJX7_PSEFL</name>
<evidence type="ECO:0000313" key="2">
    <source>
        <dbReference type="EMBL" id="SQF92791.1"/>
    </source>
</evidence>
<organism evidence="2 3">
    <name type="scientific">Pseudomonas fluorescens</name>
    <dbReference type="NCBI Taxonomy" id="294"/>
    <lineage>
        <taxon>Bacteria</taxon>
        <taxon>Pseudomonadati</taxon>
        <taxon>Pseudomonadota</taxon>
        <taxon>Gammaproteobacteria</taxon>
        <taxon>Pseudomonadales</taxon>
        <taxon>Pseudomonadaceae</taxon>
        <taxon>Pseudomonas</taxon>
    </lineage>
</organism>
<dbReference type="Pfam" id="PF23544">
    <property type="entry name" value="AtuA_ferredoxin"/>
    <property type="match status" value="1"/>
</dbReference>
<evidence type="ECO:0000313" key="3">
    <source>
        <dbReference type="Proteomes" id="UP000248640"/>
    </source>
</evidence>
<protein>
    <submittedName>
        <fullName evidence="2">Beta-lactamase</fullName>
    </submittedName>
</protein>
<dbReference type="EMBL" id="LS483372">
    <property type="protein sequence ID" value="SQF92791.1"/>
    <property type="molecule type" value="Genomic_DNA"/>
</dbReference>
<reference evidence="2 3" key="1">
    <citation type="submission" date="2018-06" db="EMBL/GenBank/DDBJ databases">
        <authorList>
            <consortium name="Pathogen Informatics"/>
            <person name="Doyle S."/>
        </authorList>
    </citation>
    <scope>NUCLEOTIDE SEQUENCE [LARGE SCALE GENOMIC DNA]</scope>
    <source>
        <strain evidence="2 3">NCTC10038</strain>
    </source>
</reference>
<evidence type="ECO:0000259" key="1">
    <source>
        <dbReference type="Pfam" id="PF23544"/>
    </source>
</evidence>
<accession>A0A3M3XJX7</accession>
<proteinExistence type="predicted"/>
<dbReference type="InterPro" id="IPR056362">
    <property type="entry name" value="AtuA-like_ferredoxin_dom"/>
</dbReference>
<sequence length="125" mass="13494">MKLHTLAHSRTGDKGDTSNISIIAYRAEDYPLLYEQLTAERVAEFFAGLREPGAAPVRRYELPNVQALNFVLPGILRGGVTRSLALDAHGKCLGSALLDLDLAIHHSCGSGLAREGVVSVDRLID</sequence>
<dbReference type="AlphaFoldDB" id="A0A3M3XJX7"/>
<dbReference type="Proteomes" id="UP000248640">
    <property type="component" value="Chromosome 1"/>
</dbReference>
<gene>
    <name evidence="2" type="ORF">NCTC10038_04245</name>
</gene>
<dbReference type="PANTHER" id="PTHR47708">
    <property type="match status" value="1"/>
</dbReference>